<organism evidence="1 2">
    <name type="scientific">Xylaria curta</name>
    <dbReference type="NCBI Taxonomy" id="42375"/>
    <lineage>
        <taxon>Eukaryota</taxon>
        <taxon>Fungi</taxon>
        <taxon>Dikarya</taxon>
        <taxon>Ascomycota</taxon>
        <taxon>Pezizomycotina</taxon>
        <taxon>Sordariomycetes</taxon>
        <taxon>Xylariomycetidae</taxon>
        <taxon>Xylariales</taxon>
        <taxon>Xylariaceae</taxon>
        <taxon>Xylaria</taxon>
    </lineage>
</organism>
<evidence type="ECO:0000313" key="1">
    <source>
        <dbReference type="EMBL" id="KAJ2999205.1"/>
    </source>
</evidence>
<sequence length="347" mass="38727">MESLRAQLAETQGALTERDKKFRQLRADHHKAAKSWSEEKSALEARIRQLEAENLVLKGTPPATADEPGVPATLPQHKGRSPEIASTHKGTGKSSALKGQPNADADGDEKVTITRSRMKQAEAQFEKMAHEVVEKTELCKELEAKLSAPGLNLTDDEVKTRWNQLRDRIRTLSLDYLSHTFSANSVSEKLKREFRELSPHWKTYASTPNVTCYLFRAFIWRYILRYFEVFCRACGRNVSSKFGGAAEALSAKLPIAQYQEWLIRTATLVHKAYTIDKSLIDEITSKIAEAIVSLVGDTNAASLKTSIHDIVTMAAELSATFDQSRFVVLMSNEPGSTLTHGFPYVEA</sequence>
<dbReference type="Proteomes" id="UP001143856">
    <property type="component" value="Unassembled WGS sequence"/>
</dbReference>
<gene>
    <name evidence="1" type="ORF">NUW58_g68</name>
</gene>
<protein>
    <submittedName>
        <fullName evidence="1">Uncharacterized protein</fullName>
    </submittedName>
</protein>
<dbReference type="EMBL" id="JAPDGR010000005">
    <property type="protein sequence ID" value="KAJ2999205.1"/>
    <property type="molecule type" value="Genomic_DNA"/>
</dbReference>
<reference evidence="1" key="1">
    <citation type="submission" date="2022-10" db="EMBL/GenBank/DDBJ databases">
        <title>Genome Sequence of Xylaria curta.</title>
        <authorList>
            <person name="Buettner E."/>
        </authorList>
    </citation>
    <scope>NUCLEOTIDE SEQUENCE</scope>
    <source>
        <strain evidence="1">Babe10</strain>
    </source>
</reference>
<comment type="caution">
    <text evidence="1">The sequence shown here is derived from an EMBL/GenBank/DDBJ whole genome shotgun (WGS) entry which is preliminary data.</text>
</comment>
<accession>A0ACC1PRK2</accession>
<name>A0ACC1PRK2_9PEZI</name>
<evidence type="ECO:0000313" key="2">
    <source>
        <dbReference type="Proteomes" id="UP001143856"/>
    </source>
</evidence>
<keyword evidence="2" id="KW-1185">Reference proteome</keyword>
<proteinExistence type="predicted"/>